<dbReference type="PROSITE" id="PS50987">
    <property type="entry name" value="HTH_ARSR_2"/>
    <property type="match status" value="1"/>
</dbReference>
<dbReference type="OrthoDB" id="9789348at2"/>
<dbReference type="SMART" id="SM00450">
    <property type="entry name" value="RHOD"/>
    <property type="match status" value="1"/>
</dbReference>
<comment type="caution">
    <text evidence="3">The sequence shown here is derived from an EMBL/GenBank/DDBJ whole genome shotgun (WGS) entry which is preliminary data.</text>
</comment>
<dbReference type="EMBL" id="AZAC01000010">
    <property type="protein sequence ID" value="KIX14596.1"/>
    <property type="molecule type" value="Genomic_DNA"/>
</dbReference>
<dbReference type="InterPro" id="IPR011991">
    <property type="entry name" value="ArsR-like_HTH"/>
</dbReference>
<dbReference type="NCBIfam" id="NF033788">
    <property type="entry name" value="HTH_metalloreg"/>
    <property type="match status" value="1"/>
</dbReference>
<dbReference type="InParanoid" id="A0A0D2JFX7"/>
<dbReference type="Pfam" id="PF01022">
    <property type="entry name" value="HTH_5"/>
    <property type="match status" value="1"/>
</dbReference>
<evidence type="ECO:0000313" key="4">
    <source>
        <dbReference type="Proteomes" id="UP000032233"/>
    </source>
</evidence>
<dbReference type="Gene3D" id="3.40.250.10">
    <property type="entry name" value="Rhodanese-like domain"/>
    <property type="match status" value="1"/>
</dbReference>
<dbReference type="AlphaFoldDB" id="A0A0D2JFX7"/>
<proteinExistence type="predicted"/>
<dbReference type="PANTHER" id="PTHR43031:SF1">
    <property type="entry name" value="PYRIDINE NUCLEOTIDE-DISULPHIDE OXIDOREDUCTASE"/>
    <property type="match status" value="1"/>
</dbReference>
<dbReference type="PRINTS" id="PR00778">
    <property type="entry name" value="HTHARSR"/>
</dbReference>
<dbReference type="SMART" id="SM00418">
    <property type="entry name" value="HTH_ARSR"/>
    <property type="match status" value="1"/>
</dbReference>
<feature type="domain" description="HTH arsR-type" evidence="2">
    <location>
        <begin position="6"/>
        <end position="100"/>
    </location>
</feature>
<gene>
    <name evidence="3" type="ORF">X474_08525</name>
</gene>
<accession>A0A0D2JFX7</accession>
<dbReference type="SUPFAM" id="SSF52821">
    <property type="entry name" value="Rhodanese/Cell cycle control phosphatase"/>
    <property type="match status" value="1"/>
</dbReference>
<dbReference type="STRING" id="1429043.X474_08525"/>
<dbReference type="PROSITE" id="PS50206">
    <property type="entry name" value="RHODANESE_3"/>
    <property type="match status" value="1"/>
</dbReference>
<reference evidence="3 4" key="1">
    <citation type="submission" date="2013-11" db="EMBL/GenBank/DDBJ databases">
        <title>Metagenomic analysis of a methanogenic consortium involved in long chain n-alkane degradation.</title>
        <authorList>
            <person name="Davidova I.A."/>
            <person name="Callaghan A.V."/>
            <person name="Wawrik B."/>
            <person name="Pruitt S."/>
            <person name="Marks C."/>
            <person name="Duncan K.E."/>
            <person name="Suflita J.M."/>
        </authorList>
    </citation>
    <scope>NUCLEOTIDE SEQUENCE [LARGE SCALE GENOMIC DNA]</scope>
    <source>
        <strain evidence="3 4">SPR</strain>
    </source>
</reference>
<keyword evidence="4" id="KW-1185">Reference proteome</keyword>
<dbReference type="PATRIC" id="fig|1429043.3.peg.1805"/>
<name>A0A0D2JFX7_9BACT</name>
<dbReference type="CDD" id="cd00090">
    <property type="entry name" value="HTH_ARSR"/>
    <property type="match status" value="1"/>
</dbReference>
<dbReference type="Gene3D" id="1.10.10.10">
    <property type="entry name" value="Winged helix-like DNA-binding domain superfamily/Winged helix DNA-binding domain"/>
    <property type="match status" value="1"/>
</dbReference>
<evidence type="ECO:0000313" key="3">
    <source>
        <dbReference type="EMBL" id="KIX14596.1"/>
    </source>
</evidence>
<dbReference type="InterPro" id="IPR036390">
    <property type="entry name" value="WH_DNA-bd_sf"/>
</dbReference>
<dbReference type="InterPro" id="IPR036873">
    <property type="entry name" value="Rhodanese-like_dom_sf"/>
</dbReference>
<evidence type="ECO:0000259" key="1">
    <source>
        <dbReference type="PROSITE" id="PS50206"/>
    </source>
</evidence>
<dbReference type="InterPro" id="IPR050229">
    <property type="entry name" value="GlpE_sulfurtransferase"/>
</dbReference>
<dbReference type="InterPro" id="IPR036388">
    <property type="entry name" value="WH-like_DNA-bd_sf"/>
</dbReference>
<dbReference type="CDD" id="cd00158">
    <property type="entry name" value="RHOD"/>
    <property type="match status" value="1"/>
</dbReference>
<dbReference type="SUPFAM" id="SSF46785">
    <property type="entry name" value="Winged helix' DNA-binding domain"/>
    <property type="match status" value="1"/>
</dbReference>
<sequence length="221" mass="25201">MPRSYEKQLLFNQFANVGKAIGHANRLELLELLAQGERDVETLAKFADLSVANTSHHLQQLRRAGLAVCRQSGQRVIYSLSDDEIVEMFSILRRVAQNNLAEAEKMVREKFTDPDGIEQLTREELLQRIDQGTAVIFDVRPELEYGFGHIKGAQKVPYEGLSQRLHEFSPDEEIVVYCRGQYCQLAYMALKVLRDAGFKARKLKDGFPEWRVAGFPIETGE</sequence>
<dbReference type="PANTHER" id="PTHR43031">
    <property type="entry name" value="FAD-DEPENDENT OXIDOREDUCTASE"/>
    <property type="match status" value="1"/>
</dbReference>
<organism evidence="3 4">
    <name type="scientific">Dethiosulfatarculus sandiegensis</name>
    <dbReference type="NCBI Taxonomy" id="1429043"/>
    <lineage>
        <taxon>Bacteria</taxon>
        <taxon>Pseudomonadati</taxon>
        <taxon>Thermodesulfobacteriota</taxon>
        <taxon>Desulfarculia</taxon>
        <taxon>Desulfarculales</taxon>
        <taxon>Desulfarculaceae</taxon>
        <taxon>Dethiosulfatarculus</taxon>
    </lineage>
</organism>
<dbReference type="GO" id="GO:0003700">
    <property type="term" value="F:DNA-binding transcription factor activity"/>
    <property type="evidence" value="ECO:0007669"/>
    <property type="project" value="InterPro"/>
</dbReference>
<dbReference type="Proteomes" id="UP000032233">
    <property type="component" value="Unassembled WGS sequence"/>
</dbReference>
<protein>
    <submittedName>
        <fullName evidence="3">ArsR family transcriptional regulator</fullName>
    </submittedName>
</protein>
<dbReference type="InterPro" id="IPR001845">
    <property type="entry name" value="HTH_ArsR_DNA-bd_dom"/>
</dbReference>
<dbReference type="Pfam" id="PF00581">
    <property type="entry name" value="Rhodanese"/>
    <property type="match status" value="1"/>
</dbReference>
<feature type="domain" description="Rhodanese" evidence="1">
    <location>
        <begin position="130"/>
        <end position="219"/>
    </location>
</feature>
<evidence type="ECO:0000259" key="2">
    <source>
        <dbReference type="PROSITE" id="PS50987"/>
    </source>
</evidence>
<dbReference type="InterPro" id="IPR001763">
    <property type="entry name" value="Rhodanese-like_dom"/>
</dbReference>
<dbReference type="RefSeq" id="WP_044347874.1">
    <property type="nucleotide sequence ID" value="NZ_AZAC01000010.1"/>
</dbReference>